<dbReference type="Proteomes" id="UP000675284">
    <property type="component" value="Unassembled WGS sequence"/>
</dbReference>
<protein>
    <submittedName>
        <fullName evidence="3">Bifunctional diguanylate cyclase/phosphodiesterase</fullName>
    </submittedName>
</protein>
<comment type="caution">
    <text evidence="3">The sequence shown here is derived from an EMBL/GenBank/DDBJ whole genome shotgun (WGS) entry which is preliminary data.</text>
</comment>
<evidence type="ECO:0000259" key="1">
    <source>
        <dbReference type="PROSITE" id="PS50883"/>
    </source>
</evidence>
<evidence type="ECO:0000259" key="2">
    <source>
        <dbReference type="PROSITE" id="PS50887"/>
    </source>
</evidence>
<name>A0A941IA97_9BACI</name>
<dbReference type="Pfam" id="PF00563">
    <property type="entry name" value="EAL"/>
    <property type="match status" value="1"/>
</dbReference>
<dbReference type="InterPro" id="IPR035919">
    <property type="entry name" value="EAL_sf"/>
</dbReference>
<dbReference type="CDD" id="cd01948">
    <property type="entry name" value="EAL"/>
    <property type="match status" value="1"/>
</dbReference>
<evidence type="ECO:0000313" key="4">
    <source>
        <dbReference type="Proteomes" id="UP000675284"/>
    </source>
</evidence>
<dbReference type="PROSITE" id="PS50887">
    <property type="entry name" value="GGDEF"/>
    <property type="match status" value="1"/>
</dbReference>
<dbReference type="SMART" id="SM00052">
    <property type="entry name" value="EAL"/>
    <property type="match status" value="1"/>
</dbReference>
<reference evidence="3" key="1">
    <citation type="submission" date="2021-04" db="EMBL/GenBank/DDBJ databases">
        <title>Isolation and polyphasic classification of algal microorganism.</title>
        <authorList>
            <person name="Wang S."/>
        </authorList>
    </citation>
    <scope>NUCLEOTIDE SEQUENCE</scope>
    <source>
        <strain evidence="3">720a</strain>
    </source>
</reference>
<dbReference type="Gene3D" id="3.20.20.450">
    <property type="entry name" value="EAL domain"/>
    <property type="match status" value="1"/>
</dbReference>
<organism evidence="3 4">
    <name type="scientific">Virgibacillus salarius</name>
    <dbReference type="NCBI Taxonomy" id="447199"/>
    <lineage>
        <taxon>Bacteria</taxon>
        <taxon>Bacillati</taxon>
        <taxon>Bacillota</taxon>
        <taxon>Bacilli</taxon>
        <taxon>Bacillales</taxon>
        <taxon>Bacillaceae</taxon>
        <taxon>Virgibacillus</taxon>
    </lineage>
</organism>
<dbReference type="InterPro" id="IPR029787">
    <property type="entry name" value="Nucleotide_cyclase"/>
</dbReference>
<dbReference type="Pfam" id="PF00990">
    <property type="entry name" value="GGDEF"/>
    <property type="match status" value="1"/>
</dbReference>
<evidence type="ECO:0000313" key="3">
    <source>
        <dbReference type="EMBL" id="MBR7796443.1"/>
    </source>
</evidence>
<gene>
    <name evidence="3" type="ORF">KCX74_10385</name>
</gene>
<dbReference type="InterPro" id="IPR000160">
    <property type="entry name" value="GGDEF_dom"/>
</dbReference>
<dbReference type="InterPro" id="IPR001633">
    <property type="entry name" value="EAL_dom"/>
</dbReference>
<dbReference type="NCBIfam" id="TIGR00254">
    <property type="entry name" value="GGDEF"/>
    <property type="match status" value="1"/>
</dbReference>
<dbReference type="SMART" id="SM00267">
    <property type="entry name" value="GGDEF"/>
    <property type="match status" value="1"/>
</dbReference>
<dbReference type="AlphaFoldDB" id="A0A941IA97"/>
<dbReference type="CDD" id="cd01949">
    <property type="entry name" value="GGDEF"/>
    <property type="match status" value="1"/>
</dbReference>
<dbReference type="InterPro" id="IPR052155">
    <property type="entry name" value="Biofilm_reg_signaling"/>
</dbReference>
<dbReference type="PANTHER" id="PTHR44757:SF2">
    <property type="entry name" value="BIOFILM ARCHITECTURE MAINTENANCE PROTEIN MBAA"/>
    <property type="match status" value="1"/>
</dbReference>
<sequence>MAIYSFDLDYIKELNDTLGYSVGDKLIKASGERLKGFIEANTFIARLSGDMFLVLHYGIDTKASINKFAERLIHCFQDPVKINDCEIYTSISIGISLFPQNGLTADDLIKHANSALLSIKDTYRNCYKLFETSISEKFKSLLTMENQLRKAIIGGQFELYYQPQVDFTSSRIIGMEALLRWRHPEKGYISPRDFISIAEKTGIIIDIGEWVLHEACRQNKKWQDEGLTPIVVSVNLSAVQLHQKGFVGKIKKILNETNLDAKYLELEITESMAMKNEQSILDILQELRSEGILVAIDDFGTGYSSLKSLSLFP</sequence>
<dbReference type="SUPFAM" id="SSF141868">
    <property type="entry name" value="EAL domain-like"/>
    <property type="match status" value="1"/>
</dbReference>
<keyword evidence="4" id="KW-1185">Reference proteome</keyword>
<dbReference type="SUPFAM" id="SSF55073">
    <property type="entry name" value="Nucleotide cyclase"/>
    <property type="match status" value="1"/>
</dbReference>
<dbReference type="InterPro" id="IPR043128">
    <property type="entry name" value="Rev_trsase/Diguanyl_cyclase"/>
</dbReference>
<dbReference type="PANTHER" id="PTHR44757">
    <property type="entry name" value="DIGUANYLATE CYCLASE DGCP"/>
    <property type="match status" value="1"/>
</dbReference>
<dbReference type="PROSITE" id="PS50883">
    <property type="entry name" value="EAL"/>
    <property type="match status" value="1"/>
</dbReference>
<proteinExistence type="predicted"/>
<dbReference type="EMBL" id="JAGSOT010000027">
    <property type="protein sequence ID" value="MBR7796443.1"/>
    <property type="molecule type" value="Genomic_DNA"/>
</dbReference>
<accession>A0A941IA97</accession>
<feature type="domain" description="EAL" evidence="1">
    <location>
        <begin position="141"/>
        <end position="313"/>
    </location>
</feature>
<dbReference type="Gene3D" id="3.30.70.270">
    <property type="match status" value="1"/>
</dbReference>
<feature type="domain" description="GGDEF" evidence="2">
    <location>
        <begin position="1"/>
        <end position="132"/>
    </location>
</feature>